<keyword evidence="6" id="KW-0732">Signal</keyword>
<feature type="domain" description="CUB" evidence="7">
    <location>
        <begin position="774"/>
        <end position="899"/>
    </location>
</feature>
<evidence type="ECO:0000313" key="9">
    <source>
        <dbReference type="RefSeq" id="XP_035824861.1"/>
    </source>
</evidence>
<keyword evidence="5" id="KW-0472">Membrane</keyword>
<comment type="caution">
    <text evidence="3">Lacks conserved residue(s) required for the propagation of feature annotation.</text>
</comment>
<dbReference type="InterPro" id="IPR000859">
    <property type="entry name" value="CUB_dom"/>
</dbReference>
<feature type="region of interest" description="Disordered" evidence="4">
    <location>
        <begin position="949"/>
        <end position="974"/>
    </location>
</feature>
<evidence type="ECO:0000256" key="6">
    <source>
        <dbReference type="SAM" id="SignalP"/>
    </source>
</evidence>
<dbReference type="SMART" id="SM00042">
    <property type="entry name" value="CUB"/>
    <property type="match status" value="1"/>
</dbReference>
<evidence type="ECO:0000256" key="3">
    <source>
        <dbReference type="PROSITE-ProRule" id="PRU00059"/>
    </source>
</evidence>
<evidence type="ECO:0000256" key="4">
    <source>
        <dbReference type="SAM" id="MobiDB-lite"/>
    </source>
</evidence>
<feature type="transmembrane region" description="Helical" evidence="5">
    <location>
        <begin position="917"/>
        <end position="940"/>
    </location>
</feature>
<proteinExistence type="predicted"/>
<feature type="chain" id="PRO_5045742966" evidence="6">
    <location>
        <begin position="34"/>
        <end position="974"/>
    </location>
</feature>
<protein>
    <submittedName>
        <fullName evidence="9">Uncharacterized protein LOC101853304</fullName>
    </submittedName>
</protein>
<dbReference type="InterPro" id="IPR035914">
    <property type="entry name" value="Sperma_CUB_dom_sf"/>
</dbReference>
<gene>
    <name evidence="9" type="primary">LOC101853304</name>
</gene>
<keyword evidence="8" id="KW-1185">Reference proteome</keyword>
<dbReference type="RefSeq" id="XP_035824861.1">
    <property type="nucleotide sequence ID" value="XM_035968968.1"/>
</dbReference>
<dbReference type="Proteomes" id="UP000694888">
    <property type="component" value="Unplaced"/>
</dbReference>
<keyword evidence="2" id="KW-1015">Disulfide bond</keyword>
<feature type="signal peptide" evidence="6">
    <location>
        <begin position="1"/>
        <end position="33"/>
    </location>
</feature>
<dbReference type="SUPFAM" id="SSF49854">
    <property type="entry name" value="Spermadhesin, CUB domain"/>
    <property type="match status" value="1"/>
</dbReference>
<dbReference type="CDD" id="cd00041">
    <property type="entry name" value="CUB"/>
    <property type="match status" value="1"/>
</dbReference>
<evidence type="ECO:0000259" key="7">
    <source>
        <dbReference type="PROSITE" id="PS01180"/>
    </source>
</evidence>
<dbReference type="GeneID" id="101853304"/>
<reference evidence="9" key="1">
    <citation type="submission" date="2025-08" db="UniProtKB">
        <authorList>
            <consortium name="RefSeq"/>
        </authorList>
    </citation>
    <scope>IDENTIFICATION</scope>
</reference>
<keyword evidence="1" id="KW-0677">Repeat</keyword>
<evidence type="ECO:0000256" key="5">
    <source>
        <dbReference type="SAM" id="Phobius"/>
    </source>
</evidence>
<evidence type="ECO:0000256" key="2">
    <source>
        <dbReference type="ARBA" id="ARBA00023157"/>
    </source>
</evidence>
<dbReference type="PROSITE" id="PS01180">
    <property type="entry name" value="CUB"/>
    <property type="match status" value="2"/>
</dbReference>
<accession>A0ABM1VR19</accession>
<dbReference type="Pfam" id="PF00431">
    <property type="entry name" value="CUB"/>
    <property type="match status" value="1"/>
</dbReference>
<organism evidence="8 9">
    <name type="scientific">Aplysia californica</name>
    <name type="common">California sea hare</name>
    <dbReference type="NCBI Taxonomy" id="6500"/>
    <lineage>
        <taxon>Eukaryota</taxon>
        <taxon>Metazoa</taxon>
        <taxon>Spiralia</taxon>
        <taxon>Lophotrochozoa</taxon>
        <taxon>Mollusca</taxon>
        <taxon>Gastropoda</taxon>
        <taxon>Heterobranchia</taxon>
        <taxon>Euthyneura</taxon>
        <taxon>Tectipleura</taxon>
        <taxon>Aplysiida</taxon>
        <taxon>Aplysioidea</taxon>
        <taxon>Aplysiidae</taxon>
        <taxon>Aplysia</taxon>
    </lineage>
</organism>
<dbReference type="Gene3D" id="2.60.120.290">
    <property type="entry name" value="Spermadhesin, CUB domain"/>
    <property type="match status" value="1"/>
</dbReference>
<keyword evidence="5" id="KW-0812">Transmembrane</keyword>
<sequence length="974" mass="109267">MANPFEASVGGKFAFLSFLVMTVSSISGPGVLASYCGSEWNDTVVLSSDEERYILRRPDITLPIGVSVSPGSSYCRVTIEDDGKSVTEVEVEFFHLGGSERCTVESERIEFSIEGREDVFVWCGQTYAKTLQYSGKMSLTYHFNQKTGSPGFQMIFRTKPAEGYACPQQPPTLQAGVVPMLLYTTGFFPLRTQPLSCEWNLESDQREMIVFHIRDIFGDSPCYDLSATLGGPEIAVCYQSDFFASNKTTLKISVKEQRWGVENYGLALEYVEGSKEVIICQDGTSVQEYNVPSHDVLHYFIWNVTQGDSCTFDLVADPSNPQIDLTFAIPPNQMSASGGLEALLRDFSVEVEDGPMTAVNEFRGRQALRNLQSADRRVSLTYTKTGSKNIIDMFRTRAYEPGNFPRYLMASTTKSYIWFSEDRFWGRKSTPLRITNMELCVRIEVFNRAGTEKLIPYEKVAVYDGPDDRYFELTKDCLGNPRMEEALNFRRKRIAVVPRGDYDGGFWLVYTSFESRAFCDGHPEMMLSVPGDYRLPDDVVNRNARCSFSIGKDNTNGRLLRFTGSSNIDREEGEITLMEVVPGRGGTRSKKTRNVVLLKSLPGNASDPSVYSKRPMALFMKLPSLARTKDRFLQFRVEYDDDGDKTCSSSSRVATRQKQHLASPNFPDYYLTDLMCTWNIVKSDEASEEEHIVIEVMEYPVFPCQRYSRNEDSLKIGPKNGPVTPMCGEETLPFYRMYENFSSVEAVFVSDQATVLTGFQITYYVKESSDYDNCNQVITLTGGNTPYTIEGRFLPQHYTGPRSCWWKIKSAVHHQVVTMIDAEVNFPPATPDTYFCFRNNMLDISSGEGLPSLAEYCGLPGGDKNVTSATSQFVDVFVELSLPDQLREPLTFKLVFSTTPTDKKYLFPEDDPVDTMLIIKAVGISLGILFIIGGGIYYCCCKRKKSGSENVVDDGVNSPESAMPLTDSGKNASA</sequence>
<dbReference type="PANTHER" id="PTHR24251">
    <property type="entry name" value="OVOCHYMASE-RELATED"/>
    <property type="match status" value="1"/>
</dbReference>
<name>A0ABM1VR19_APLCA</name>
<keyword evidence="5" id="KW-1133">Transmembrane helix</keyword>
<feature type="domain" description="CUB" evidence="7">
    <location>
        <begin position="647"/>
        <end position="766"/>
    </location>
</feature>
<evidence type="ECO:0000313" key="8">
    <source>
        <dbReference type="Proteomes" id="UP000694888"/>
    </source>
</evidence>
<evidence type="ECO:0000256" key="1">
    <source>
        <dbReference type="ARBA" id="ARBA00022737"/>
    </source>
</evidence>